<protein>
    <submittedName>
        <fullName evidence="1">Uncharacterized protein</fullName>
    </submittedName>
</protein>
<accession>A0A165IVY4</accession>
<name>A0A165IVY4_9BASI</name>
<gene>
    <name evidence="1" type="ORF">CALCODRAFT_58616</name>
</gene>
<proteinExistence type="predicted"/>
<dbReference type="AlphaFoldDB" id="A0A165IVY4"/>
<dbReference type="EMBL" id="KV423926">
    <property type="protein sequence ID" value="KZT61050.1"/>
    <property type="molecule type" value="Genomic_DNA"/>
</dbReference>
<dbReference type="Proteomes" id="UP000076842">
    <property type="component" value="Unassembled WGS sequence"/>
</dbReference>
<evidence type="ECO:0000313" key="2">
    <source>
        <dbReference type="Proteomes" id="UP000076842"/>
    </source>
</evidence>
<reference evidence="1 2" key="1">
    <citation type="journal article" date="2016" name="Mol. Biol. Evol.">
        <title>Comparative Genomics of Early-Diverging Mushroom-Forming Fungi Provides Insights into the Origins of Lignocellulose Decay Capabilities.</title>
        <authorList>
            <person name="Nagy L.G."/>
            <person name="Riley R."/>
            <person name="Tritt A."/>
            <person name="Adam C."/>
            <person name="Daum C."/>
            <person name="Floudas D."/>
            <person name="Sun H."/>
            <person name="Yadav J.S."/>
            <person name="Pangilinan J."/>
            <person name="Larsson K.H."/>
            <person name="Matsuura K."/>
            <person name="Barry K."/>
            <person name="Labutti K."/>
            <person name="Kuo R."/>
            <person name="Ohm R.A."/>
            <person name="Bhattacharya S.S."/>
            <person name="Shirouzu T."/>
            <person name="Yoshinaga Y."/>
            <person name="Martin F.M."/>
            <person name="Grigoriev I.V."/>
            <person name="Hibbett D.S."/>
        </authorList>
    </citation>
    <scope>NUCLEOTIDE SEQUENCE [LARGE SCALE GENOMIC DNA]</scope>
    <source>
        <strain evidence="1 2">HHB12733</strain>
    </source>
</reference>
<keyword evidence="2" id="KW-1185">Reference proteome</keyword>
<dbReference type="InParanoid" id="A0A165IVY4"/>
<sequence length="189" mass="21567">MWPAVAQSSDILDMRIVNIQYCSPYWRVRVTVRNGTCNKPDVESRVLGCPLHMYVAVHQHADIIPRYLLFLLHESKLYLPSDSNLFPTITEVPKPPSLYTPSANSQQRGGQVVFLGGKGRLTTLTGSATYLGKKIVYFRSPCVTCVTCIFCDLRDLRDLCDLRDLHNLHDLRDLRDLRDLHDLRDLQPA</sequence>
<organism evidence="1 2">
    <name type="scientific">Calocera cornea HHB12733</name>
    <dbReference type="NCBI Taxonomy" id="1353952"/>
    <lineage>
        <taxon>Eukaryota</taxon>
        <taxon>Fungi</taxon>
        <taxon>Dikarya</taxon>
        <taxon>Basidiomycota</taxon>
        <taxon>Agaricomycotina</taxon>
        <taxon>Dacrymycetes</taxon>
        <taxon>Dacrymycetales</taxon>
        <taxon>Dacrymycetaceae</taxon>
        <taxon>Calocera</taxon>
    </lineage>
</organism>
<evidence type="ECO:0000313" key="1">
    <source>
        <dbReference type="EMBL" id="KZT61050.1"/>
    </source>
</evidence>